<reference evidence="1 2" key="1">
    <citation type="submission" date="2020-08" db="EMBL/GenBank/DDBJ databases">
        <title>Sequencing the genomes of 1000 actinobacteria strains.</title>
        <authorList>
            <person name="Klenk H.-P."/>
        </authorList>
    </citation>
    <scope>NUCLEOTIDE SEQUENCE [LARGE SCALE GENOMIC DNA]</scope>
    <source>
        <strain evidence="1 2">DSM 45823</strain>
    </source>
</reference>
<accession>A0A7W3MUB5</accession>
<dbReference type="AlphaFoldDB" id="A0A7W3MUB5"/>
<gene>
    <name evidence="1" type="ORF">HNR21_000886</name>
</gene>
<dbReference type="EMBL" id="JACJII010000001">
    <property type="protein sequence ID" value="MBA9002004.1"/>
    <property type="molecule type" value="Genomic_DNA"/>
</dbReference>
<name>A0A7W3MUB5_9ACTN</name>
<sequence>MTYVRARDWPPTVQAADYTDQLNLTSSSYVPGSPEVGVQFVAPTSGRIIITIGGGARDNTNDNRVFLSPQIFEGPDVSGTEILAPSVTIHGWGQTSTAATAGYGSRESLYPFPGAGETELVPGQVYYARVMMAAEQGVGASADVFSRFIIVEPAP</sequence>
<dbReference type="RefSeq" id="WP_182704169.1">
    <property type="nucleotide sequence ID" value="NZ_JACJII010000001.1"/>
</dbReference>
<proteinExistence type="predicted"/>
<organism evidence="1 2">
    <name type="scientific">Thermomonospora cellulosilytica</name>
    <dbReference type="NCBI Taxonomy" id="1411118"/>
    <lineage>
        <taxon>Bacteria</taxon>
        <taxon>Bacillati</taxon>
        <taxon>Actinomycetota</taxon>
        <taxon>Actinomycetes</taxon>
        <taxon>Streptosporangiales</taxon>
        <taxon>Thermomonosporaceae</taxon>
        <taxon>Thermomonospora</taxon>
    </lineage>
</organism>
<dbReference type="Proteomes" id="UP000539313">
    <property type="component" value="Unassembled WGS sequence"/>
</dbReference>
<comment type="caution">
    <text evidence="1">The sequence shown here is derived from an EMBL/GenBank/DDBJ whole genome shotgun (WGS) entry which is preliminary data.</text>
</comment>
<protein>
    <submittedName>
        <fullName evidence="1">Uncharacterized protein</fullName>
    </submittedName>
</protein>
<keyword evidence="2" id="KW-1185">Reference proteome</keyword>
<evidence type="ECO:0000313" key="2">
    <source>
        <dbReference type="Proteomes" id="UP000539313"/>
    </source>
</evidence>
<evidence type="ECO:0000313" key="1">
    <source>
        <dbReference type="EMBL" id="MBA9002004.1"/>
    </source>
</evidence>